<evidence type="ECO:0000259" key="18">
    <source>
        <dbReference type="PROSITE" id="PS01180"/>
    </source>
</evidence>
<keyword evidence="11" id="KW-0379">Hydroxylation</keyword>
<dbReference type="FunFam" id="2.40.10.10:FF:000002">
    <property type="entry name" value="Transmembrane protease serine"/>
    <property type="match status" value="1"/>
</dbReference>
<keyword evidence="14" id="KW-0106">Calcium</keyword>
<evidence type="ECO:0000259" key="20">
    <source>
        <dbReference type="PROSITE" id="PS50923"/>
    </source>
</evidence>
<feature type="signal peptide" evidence="17">
    <location>
        <begin position="1"/>
        <end position="20"/>
    </location>
</feature>
<dbReference type="PANTHER" id="PTHR24255">
    <property type="entry name" value="COMPLEMENT COMPONENT 1, S SUBCOMPONENT-RELATED"/>
    <property type="match status" value="1"/>
</dbReference>
<keyword evidence="14" id="KW-0479">Metal-binding</keyword>
<dbReference type="PANTHER" id="PTHR24255:SF25">
    <property type="entry name" value="COMPLEMENT C1R SUBCOMPONENT"/>
    <property type="match status" value="1"/>
</dbReference>
<keyword evidence="2" id="KW-0964">Secreted</keyword>
<feature type="disulfide bond" evidence="13">
    <location>
        <begin position="631"/>
        <end position="659"/>
    </location>
</feature>
<dbReference type="PROSITE" id="PS50923">
    <property type="entry name" value="SUSHI"/>
    <property type="match status" value="2"/>
</dbReference>
<feature type="disulfide bond" evidence="13">
    <location>
        <begin position="323"/>
        <end position="356"/>
    </location>
</feature>
<feature type="disulfide bond" evidence="13">
    <location>
        <begin position="70"/>
        <end position="88"/>
    </location>
</feature>
<keyword evidence="5" id="KW-0399">Innate immunity</keyword>
<keyword evidence="22" id="KW-1185">Reference proteome</keyword>
<evidence type="ECO:0000256" key="11">
    <source>
        <dbReference type="ARBA" id="ARBA00023278"/>
    </source>
</evidence>
<feature type="disulfide bond" evidence="13">
    <location>
        <begin position="597"/>
        <end position="620"/>
    </location>
</feature>
<dbReference type="GO" id="GO:0006956">
    <property type="term" value="P:complement activation"/>
    <property type="evidence" value="ECO:0007669"/>
    <property type="project" value="InterPro"/>
</dbReference>
<dbReference type="CDD" id="cd00190">
    <property type="entry name" value="Tryp_SPc"/>
    <property type="match status" value="1"/>
</dbReference>
<evidence type="ECO:0000256" key="9">
    <source>
        <dbReference type="ARBA" id="ARBA00023157"/>
    </source>
</evidence>
<keyword evidence="7" id="KW-0645">Protease</keyword>
<evidence type="ECO:0000256" key="2">
    <source>
        <dbReference type="ARBA" id="ARBA00022525"/>
    </source>
</evidence>
<gene>
    <name evidence="21" type="ORF">HF521_017456</name>
</gene>
<feature type="disulfide bond" evidence="13 15">
    <location>
        <begin position="137"/>
        <end position="164"/>
    </location>
</feature>
<proteinExistence type="inferred from homology"/>
<evidence type="ECO:0000256" key="4">
    <source>
        <dbReference type="ARBA" id="ARBA00022553"/>
    </source>
</evidence>
<feature type="domain" description="Peptidase S1" evidence="19">
    <location>
        <begin position="442"/>
        <end position="683"/>
    </location>
</feature>
<sequence>MARLQQILSVLCICVSVCVCKVSMRGQVQSPLYPKPYPTSVNQQWDLEVPHGYQFQFTFYHLDIEPSFNCVNDSLMVLHGKKLLGKFCGQNSTYPHHPGNNPILFKSNHLQLVFVTDLSNTETHFGFSAVYQAVVDCNRGVFTEPKGVLLSPGYPNAAPLGVNCLYIISVKPGFQISLNFSDDFRIMKVHAEEPSCSIHWLELSVPGKTSKKLCGDNSPGVIHTGSHTVYLGFHTDPWMKGGGFRLHYTTQRVECKIEGGIPNGRVTLGSCDTEYKLYTVSNTGETPKNLSGEDCKIEGGICKNKHTHYLPKYCYRDYIEVHCDTGYKLTMGENEIKSYKSLCQENGTWHLPLPECKIIDCGEPKSLLNGGFKYLANSKNEYMSVIQYHCNEPFYAFKDTNKINFTCDADRKWRGYDDDIIPRCFPVCGRPVVDIAGGHGRVLGGQKAVDNSFPWQVYLLVEGGGRGGAIVIGEKWLLTAAHMFNKDNLSKDELKTFVGSNKVSDYFESNTSFKALPIESFHIHPGYKRPDYNNDIALIKLASSLTFNAGVMPVCLPAQDSGLQNSGWVSGFGITERYRTANHLRYITLPIVDQEVCCFSFEEVKKTGGNVSNLTENMFCAGLPEGGKDTCQGDAGSGFVTKKNDVFYVAGIVSWGVECGRPGRYGVYTRVARYTNWIQKIMEEP</sequence>
<dbReference type="PROSITE" id="PS50240">
    <property type="entry name" value="TRYPSIN_DOM"/>
    <property type="match status" value="1"/>
</dbReference>
<evidence type="ECO:0000256" key="3">
    <source>
        <dbReference type="ARBA" id="ARBA00022536"/>
    </source>
</evidence>
<evidence type="ECO:0000313" key="21">
    <source>
        <dbReference type="EMBL" id="KAF7708399.1"/>
    </source>
</evidence>
<dbReference type="PROSITE" id="PS01180">
    <property type="entry name" value="CUB"/>
    <property type="match status" value="2"/>
</dbReference>
<comment type="caution">
    <text evidence="16">Lacks conserved residue(s) required for the propagation of feature annotation.</text>
</comment>
<feature type="domain" description="CUB" evidence="18">
    <location>
        <begin position="14"/>
        <end position="134"/>
    </location>
</feature>
<dbReference type="Gene3D" id="2.10.70.10">
    <property type="entry name" value="Complement Module, domain 1"/>
    <property type="match status" value="2"/>
</dbReference>
<dbReference type="InterPro" id="IPR024175">
    <property type="entry name" value="Pept_S1A_C1r/C1S/mannan-bd"/>
</dbReference>
<dbReference type="FunFam" id="2.60.120.290:FF:000012">
    <property type="entry name" value="mannan-binding lectin serine protease 1 isoform X1"/>
    <property type="match status" value="1"/>
</dbReference>
<keyword evidence="3" id="KW-0245">EGF-like domain</keyword>
<dbReference type="InterPro" id="IPR035976">
    <property type="entry name" value="Sushi/SCR/CCP_sf"/>
</dbReference>
<dbReference type="AlphaFoldDB" id="A0A8T0BMR4"/>
<dbReference type="FunFam" id="2.40.10.10:FF:000068">
    <property type="entry name" value="transmembrane protease serine 2"/>
    <property type="match status" value="1"/>
</dbReference>
<evidence type="ECO:0000256" key="15">
    <source>
        <dbReference type="PROSITE-ProRule" id="PRU00059"/>
    </source>
</evidence>
<dbReference type="InterPro" id="IPR001314">
    <property type="entry name" value="Peptidase_S1A"/>
</dbReference>
<dbReference type="GO" id="GO:0072562">
    <property type="term" value="C:blood microparticle"/>
    <property type="evidence" value="ECO:0007669"/>
    <property type="project" value="TreeGrafter"/>
</dbReference>
<dbReference type="Proteomes" id="UP000606274">
    <property type="component" value="Unassembled WGS sequence"/>
</dbReference>
<feature type="disulfide bond" evidence="13">
    <location>
        <begin position="196"/>
        <end position="214"/>
    </location>
</feature>
<dbReference type="Gene3D" id="2.40.10.10">
    <property type="entry name" value="Trypsin-like serine proteases"/>
    <property type="match status" value="1"/>
</dbReference>
<protein>
    <recommendedName>
        <fullName evidence="23">Complement subcomponent C1r</fullName>
    </recommendedName>
</protein>
<dbReference type="PRINTS" id="PR00722">
    <property type="entry name" value="CHYMOTRYPSIN"/>
</dbReference>
<dbReference type="EMBL" id="JABFDY010000004">
    <property type="protein sequence ID" value="KAF7708399.1"/>
    <property type="molecule type" value="Genomic_DNA"/>
</dbReference>
<dbReference type="FunFam" id="2.10.70.10:FF:000016">
    <property type="entry name" value="Mannan-binding lectin serine protease 1"/>
    <property type="match status" value="1"/>
</dbReference>
<dbReference type="PIRSF" id="PIRSF001155">
    <property type="entry name" value="C1r_C1s_MASP"/>
    <property type="match status" value="1"/>
</dbReference>
<evidence type="ECO:0000256" key="13">
    <source>
        <dbReference type="PIRSR" id="PIRSR001155-2"/>
    </source>
</evidence>
<feature type="binding site" evidence="14">
    <location>
        <position position="115"/>
    </location>
    <ligand>
        <name>Ca(2+)</name>
        <dbReference type="ChEBI" id="CHEBI:29108"/>
        <label>2</label>
    </ligand>
</feature>
<evidence type="ECO:0000313" key="22">
    <source>
        <dbReference type="Proteomes" id="UP000606274"/>
    </source>
</evidence>
<dbReference type="InterPro" id="IPR000859">
    <property type="entry name" value="CUB_dom"/>
</dbReference>
<keyword evidence="7" id="KW-0720">Serine protease</keyword>
<dbReference type="Pfam" id="PF00089">
    <property type="entry name" value="Trypsin"/>
    <property type="match status" value="1"/>
</dbReference>
<dbReference type="GO" id="GO:0046872">
    <property type="term" value="F:metal ion binding"/>
    <property type="evidence" value="ECO:0007669"/>
    <property type="project" value="UniProtKB-KW"/>
</dbReference>
<comment type="caution">
    <text evidence="21">The sequence shown here is derived from an EMBL/GenBank/DDBJ whole genome shotgun (WGS) entry which is preliminary data.</text>
</comment>
<dbReference type="SMART" id="SM00032">
    <property type="entry name" value="CCP"/>
    <property type="match status" value="2"/>
</dbReference>
<dbReference type="SMART" id="SM00042">
    <property type="entry name" value="CUB"/>
    <property type="match status" value="2"/>
</dbReference>
<dbReference type="SUPFAM" id="SSF50494">
    <property type="entry name" value="Trypsin-like serine proteases"/>
    <property type="match status" value="1"/>
</dbReference>
<dbReference type="InterPro" id="IPR009003">
    <property type="entry name" value="Peptidase_S1_PA"/>
</dbReference>
<feature type="disulfide bond" evidence="13">
    <location>
        <begin position="255"/>
        <end position="343"/>
    </location>
</feature>
<feature type="binding site" evidence="14">
    <location>
        <position position="73"/>
    </location>
    <ligand>
        <name>Ca(2+)</name>
        <dbReference type="ChEBI" id="CHEBI:29108"/>
        <label>1</label>
    </ligand>
</feature>
<evidence type="ECO:0000256" key="5">
    <source>
        <dbReference type="ARBA" id="ARBA00022588"/>
    </source>
</evidence>
<keyword evidence="10" id="KW-0325">Glycoprotein</keyword>
<evidence type="ECO:0000256" key="17">
    <source>
        <dbReference type="SAM" id="SignalP"/>
    </source>
</evidence>
<organism evidence="21 22">
    <name type="scientific">Silurus meridionalis</name>
    <name type="common">Southern catfish</name>
    <name type="synonym">Silurus soldatovi meridionalis</name>
    <dbReference type="NCBI Taxonomy" id="175797"/>
    <lineage>
        <taxon>Eukaryota</taxon>
        <taxon>Metazoa</taxon>
        <taxon>Chordata</taxon>
        <taxon>Craniata</taxon>
        <taxon>Vertebrata</taxon>
        <taxon>Euteleostomi</taxon>
        <taxon>Actinopterygii</taxon>
        <taxon>Neopterygii</taxon>
        <taxon>Teleostei</taxon>
        <taxon>Ostariophysi</taxon>
        <taxon>Siluriformes</taxon>
        <taxon>Siluridae</taxon>
        <taxon>Silurus</taxon>
    </lineage>
</organism>
<keyword evidence="8" id="KW-0391">Immunity</keyword>
<evidence type="ECO:0008006" key="23">
    <source>
        <dbReference type="Google" id="ProtNLM"/>
    </source>
</evidence>
<dbReference type="Gene3D" id="2.60.120.290">
    <property type="entry name" value="Spermadhesin, CUB domain"/>
    <property type="match status" value="2"/>
</dbReference>
<feature type="domain" description="CUB" evidence="18">
    <location>
        <begin position="137"/>
        <end position="251"/>
    </location>
</feature>
<dbReference type="InterPro" id="IPR035914">
    <property type="entry name" value="Sperma_CUB_dom_sf"/>
</dbReference>
<feature type="disulfide bond" evidence="13">
    <location>
        <begin position="361"/>
        <end position="407"/>
    </location>
</feature>
<accession>A0A8T0BMR4</accession>
<keyword evidence="4" id="KW-0597">Phosphoprotein</keyword>
<feature type="domain" description="Sushi" evidence="20">
    <location>
        <begin position="300"/>
        <end position="358"/>
    </location>
</feature>
<comment type="similarity">
    <text evidence="12">Belongs to the peptidase S1 family. CLIP subfamily.</text>
</comment>
<dbReference type="GO" id="GO:0031638">
    <property type="term" value="P:zymogen activation"/>
    <property type="evidence" value="ECO:0007669"/>
    <property type="project" value="TreeGrafter"/>
</dbReference>
<keyword evidence="17" id="KW-0732">Signal</keyword>
<evidence type="ECO:0000256" key="16">
    <source>
        <dbReference type="PROSITE-ProRule" id="PRU00302"/>
    </source>
</evidence>
<dbReference type="InterPro" id="IPR043504">
    <property type="entry name" value="Peptidase_S1_PA_chymotrypsin"/>
</dbReference>
<feature type="chain" id="PRO_5035916804" description="Complement subcomponent C1r" evidence="17">
    <location>
        <begin position="21"/>
        <end position="685"/>
    </location>
</feature>
<dbReference type="InterPro" id="IPR001254">
    <property type="entry name" value="Trypsin_dom"/>
</dbReference>
<dbReference type="InterPro" id="IPR000436">
    <property type="entry name" value="Sushi_SCR_CCP_dom"/>
</dbReference>
<dbReference type="SUPFAM" id="SSF57535">
    <property type="entry name" value="Complement control module/SCR domain"/>
    <property type="match status" value="2"/>
</dbReference>
<dbReference type="Pfam" id="PF00084">
    <property type="entry name" value="Sushi"/>
    <property type="match status" value="2"/>
</dbReference>
<comment type="subcellular location">
    <subcellularLocation>
        <location evidence="1">Secreted</location>
    </subcellularLocation>
</comment>
<name>A0A8T0BMR4_SILME</name>
<evidence type="ECO:0000256" key="12">
    <source>
        <dbReference type="ARBA" id="ARBA00024195"/>
    </source>
</evidence>
<keyword evidence="7" id="KW-0378">Hydrolase</keyword>
<evidence type="ECO:0000256" key="1">
    <source>
        <dbReference type="ARBA" id="ARBA00004613"/>
    </source>
</evidence>
<feature type="domain" description="Sushi" evidence="20">
    <location>
        <begin position="359"/>
        <end position="426"/>
    </location>
</feature>
<evidence type="ECO:0000259" key="19">
    <source>
        <dbReference type="PROSITE" id="PS50240"/>
    </source>
</evidence>
<feature type="binding site" evidence="14">
    <location>
        <position position="236"/>
    </location>
    <ligand>
        <name>Ca(2+)</name>
        <dbReference type="ChEBI" id="CHEBI:29108"/>
        <label>3</label>
    </ligand>
</feature>
<dbReference type="SMART" id="SM00020">
    <property type="entry name" value="Tryp_SPc"/>
    <property type="match status" value="1"/>
</dbReference>
<evidence type="ECO:0000256" key="10">
    <source>
        <dbReference type="ARBA" id="ARBA00023180"/>
    </source>
</evidence>
<evidence type="ECO:0000256" key="8">
    <source>
        <dbReference type="ARBA" id="ARBA00022859"/>
    </source>
</evidence>
<feature type="disulfide bond" description="Interchain (between heavy and light chains)" evidence="13">
    <location>
        <begin position="428"/>
        <end position="555"/>
    </location>
</feature>
<feature type="disulfide bond" evidence="13">
    <location>
        <begin position="390"/>
        <end position="424"/>
    </location>
</feature>
<feature type="binding site" evidence="14">
    <location>
        <position position="65"/>
    </location>
    <ligand>
        <name>Ca(2+)</name>
        <dbReference type="ChEBI" id="CHEBI:29108"/>
        <label>1</label>
    </ligand>
</feature>
<dbReference type="CDD" id="cd00041">
    <property type="entry name" value="CUB"/>
    <property type="match status" value="2"/>
</dbReference>
<keyword evidence="6 16" id="KW-0768">Sushi</keyword>
<dbReference type="GO" id="GO:0004252">
    <property type="term" value="F:serine-type endopeptidase activity"/>
    <property type="evidence" value="ECO:0007669"/>
    <property type="project" value="InterPro"/>
</dbReference>
<dbReference type="Pfam" id="PF00431">
    <property type="entry name" value="CUB"/>
    <property type="match status" value="2"/>
</dbReference>
<evidence type="ECO:0000256" key="7">
    <source>
        <dbReference type="ARBA" id="ARBA00022825"/>
    </source>
</evidence>
<dbReference type="GO" id="GO:0045087">
    <property type="term" value="P:innate immune response"/>
    <property type="evidence" value="ECO:0007669"/>
    <property type="project" value="UniProtKB-KW"/>
</dbReference>
<dbReference type="SUPFAM" id="SSF49854">
    <property type="entry name" value="Spermadhesin, CUB domain"/>
    <property type="match status" value="2"/>
</dbReference>
<keyword evidence="9 13" id="KW-1015">Disulfide bond</keyword>
<dbReference type="CDD" id="cd00033">
    <property type="entry name" value="CCP"/>
    <property type="match status" value="1"/>
</dbReference>
<evidence type="ECO:0000256" key="6">
    <source>
        <dbReference type="ARBA" id="ARBA00022659"/>
    </source>
</evidence>
<reference evidence="21" key="1">
    <citation type="submission" date="2020-08" db="EMBL/GenBank/DDBJ databases">
        <title>Chromosome-level assembly of Southern catfish (Silurus meridionalis) provides insights into visual adaptation to the nocturnal and benthic lifestyles.</title>
        <authorList>
            <person name="Zhang Y."/>
            <person name="Wang D."/>
            <person name="Peng Z."/>
        </authorList>
    </citation>
    <scope>NUCLEOTIDE SEQUENCE</scope>
    <source>
        <strain evidence="21">SWU-2019-XX</strain>
        <tissue evidence="21">Muscle</tissue>
    </source>
</reference>
<evidence type="ECO:0000256" key="14">
    <source>
        <dbReference type="PIRSR" id="PIRSR001155-4"/>
    </source>
</evidence>